<proteinExistence type="predicted"/>
<evidence type="ECO:0000313" key="1">
    <source>
        <dbReference type="EMBL" id="JAH59736.1"/>
    </source>
</evidence>
<dbReference type="EMBL" id="GBXM01048841">
    <property type="protein sequence ID" value="JAH59736.1"/>
    <property type="molecule type" value="Transcribed_RNA"/>
</dbReference>
<protein>
    <submittedName>
        <fullName evidence="1">Uncharacterized protein</fullName>
    </submittedName>
</protein>
<accession>A0A0E9U1T1</accession>
<name>A0A0E9U1T1_ANGAN</name>
<organism evidence="1">
    <name type="scientific">Anguilla anguilla</name>
    <name type="common">European freshwater eel</name>
    <name type="synonym">Muraena anguilla</name>
    <dbReference type="NCBI Taxonomy" id="7936"/>
    <lineage>
        <taxon>Eukaryota</taxon>
        <taxon>Metazoa</taxon>
        <taxon>Chordata</taxon>
        <taxon>Craniata</taxon>
        <taxon>Vertebrata</taxon>
        <taxon>Euteleostomi</taxon>
        <taxon>Actinopterygii</taxon>
        <taxon>Neopterygii</taxon>
        <taxon>Teleostei</taxon>
        <taxon>Anguilliformes</taxon>
        <taxon>Anguillidae</taxon>
        <taxon>Anguilla</taxon>
    </lineage>
</organism>
<dbReference type="AlphaFoldDB" id="A0A0E9U1T1"/>
<reference evidence="1" key="2">
    <citation type="journal article" date="2015" name="Fish Shellfish Immunol.">
        <title>Early steps in the European eel (Anguilla anguilla)-Vibrio vulnificus interaction in the gills: Role of the RtxA13 toxin.</title>
        <authorList>
            <person name="Callol A."/>
            <person name="Pajuelo D."/>
            <person name="Ebbesson L."/>
            <person name="Teles M."/>
            <person name="MacKenzie S."/>
            <person name="Amaro C."/>
        </authorList>
    </citation>
    <scope>NUCLEOTIDE SEQUENCE</scope>
</reference>
<sequence length="24" mass="2761">MSGLQTVLQLQFSLNTLCIQHRTE</sequence>
<reference evidence="1" key="1">
    <citation type="submission" date="2014-11" db="EMBL/GenBank/DDBJ databases">
        <authorList>
            <person name="Amaro Gonzalez C."/>
        </authorList>
    </citation>
    <scope>NUCLEOTIDE SEQUENCE</scope>
</reference>